<keyword evidence="3" id="KW-1185">Reference proteome</keyword>
<organism evidence="2 3">
    <name type="scientific">Victivallis vadensis</name>
    <dbReference type="NCBI Taxonomy" id="172901"/>
    <lineage>
        <taxon>Bacteria</taxon>
        <taxon>Pseudomonadati</taxon>
        <taxon>Lentisphaerota</taxon>
        <taxon>Lentisphaeria</taxon>
        <taxon>Victivallales</taxon>
        <taxon>Victivallaceae</taxon>
        <taxon>Victivallis</taxon>
    </lineage>
</organism>
<name>A0A2U1B439_9BACT</name>
<proteinExistence type="predicted"/>
<sequence length="687" mass="77985">MKTFRKFLLVPSLLLAGLTVSGDTPETGTPLPPAQIRSSKGGSAFYRDGALHLRIDDPYADPAVSLLPPKEQKFFDLSHGRNFAVDVTNLSKKRQGRFLIFLKTPDRNKKTGTFSAGISLNPGETRTLRFALPHRWLYQGPAGLPGVRTIDTSRITSIDFALHGWFEPELPGLTDCLLSNMRLEGELTPSPKASRAYIQNYFPFIDRYGQFVHADWPEKIHSDVDLKTAFEKEKAELAASPRPAEWNEYGGWKNGPQLKATGSFRTEKYNGKWYLVDPSGRLFFSHGIDVLWKYTDPVKVPGHEHWFAADVRGRQLWQATDDVLKIKYGKEDYSDEFYRTLAKRLEHWGINTIGDWGADDLAVMGKMPYTFQLTDFDRSMPSLGHKFYDVYDPTYRKKMKDLVKTASERSPAVRKSLNDPMCIGYWIDNELFFGNRQGFPFAGHVMSAPATKAAKREFVSDMKRKYGSIDSLNRAWNASYTSFDALLASQLVPACEGFRKDMEAFFARTVEEYFRICRDAVKSVAPHRLYLGCRFLGDDATLPVMANACAKYADVLSANIYRHTPGNFRIEGMPDIPVLIGEFHFSTSLPGRGVFTPDIVAGADEHERATTYLRYLQGALVHPNIVGTHWFQLRDQPLTGRFDGEGYQIGFLDIADTPYREMTETARDIGENMYQYRLNGKYCNEMK</sequence>
<dbReference type="Proteomes" id="UP000245959">
    <property type="component" value="Unassembled WGS sequence"/>
</dbReference>
<dbReference type="InterPro" id="IPR017853">
    <property type="entry name" value="GH"/>
</dbReference>
<dbReference type="SUPFAM" id="SSF51445">
    <property type="entry name" value="(Trans)glycosidases"/>
    <property type="match status" value="1"/>
</dbReference>
<dbReference type="GeneID" id="78294850"/>
<accession>A0A2U1B439</accession>
<gene>
    <name evidence="2" type="ORF">C8D82_10947</name>
</gene>
<evidence type="ECO:0000256" key="1">
    <source>
        <dbReference type="SAM" id="SignalP"/>
    </source>
</evidence>
<keyword evidence="1" id="KW-0732">Signal</keyword>
<evidence type="ECO:0000313" key="2">
    <source>
        <dbReference type="EMBL" id="PVY43362.1"/>
    </source>
</evidence>
<dbReference type="EMBL" id="QEKH01000009">
    <property type="protein sequence ID" value="PVY43362.1"/>
    <property type="molecule type" value="Genomic_DNA"/>
</dbReference>
<protein>
    <submittedName>
        <fullName evidence="2">Beta-galactosidase-like protein</fullName>
    </submittedName>
</protein>
<dbReference type="OrthoDB" id="9805159at2"/>
<feature type="signal peptide" evidence="1">
    <location>
        <begin position="1"/>
        <end position="22"/>
    </location>
</feature>
<feature type="chain" id="PRO_5015686636" evidence="1">
    <location>
        <begin position="23"/>
        <end position="687"/>
    </location>
</feature>
<dbReference type="Gene3D" id="3.20.20.80">
    <property type="entry name" value="Glycosidases"/>
    <property type="match status" value="1"/>
</dbReference>
<dbReference type="RefSeq" id="WP_116883545.1">
    <property type="nucleotide sequence ID" value="NZ_CABMMC010000045.1"/>
</dbReference>
<dbReference type="AlphaFoldDB" id="A0A2U1B439"/>
<reference evidence="2 3" key="1">
    <citation type="submission" date="2018-04" db="EMBL/GenBank/DDBJ databases">
        <title>Genomic Encyclopedia of Type Strains, Phase IV (KMG-IV): sequencing the most valuable type-strain genomes for metagenomic binning, comparative biology and taxonomic classification.</title>
        <authorList>
            <person name="Goeker M."/>
        </authorList>
    </citation>
    <scope>NUCLEOTIDE SEQUENCE [LARGE SCALE GENOMIC DNA]</scope>
    <source>
        <strain evidence="2 3">DSM 14823</strain>
    </source>
</reference>
<evidence type="ECO:0000313" key="3">
    <source>
        <dbReference type="Proteomes" id="UP000245959"/>
    </source>
</evidence>
<comment type="caution">
    <text evidence="2">The sequence shown here is derived from an EMBL/GenBank/DDBJ whole genome shotgun (WGS) entry which is preliminary data.</text>
</comment>